<dbReference type="Gene3D" id="3.60.10.10">
    <property type="entry name" value="Endonuclease/exonuclease/phosphatase"/>
    <property type="match status" value="1"/>
</dbReference>
<evidence type="ECO:0000313" key="4">
    <source>
        <dbReference type="Proteomes" id="UP000225972"/>
    </source>
</evidence>
<dbReference type="GO" id="GO:0004527">
    <property type="term" value="F:exonuclease activity"/>
    <property type="evidence" value="ECO:0007669"/>
    <property type="project" value="UniProtKB-KW"/>
</dbReference>
<accession>A0A238JDA6</accession>
<feature type="transmembrane region" description="Helical" evidence="1">
    <location>
        <begin position="7"/>
        <end position="25"/>
    </location>
</feature>
<dbReference type="InterPro" id="IPR005135">
    <property type="entry name" value="Endo/exonuclease/phosphatase"/>
</dbReference>
<proteinExistence type="predicted"/>
<organism evidence="3 4">
    <name type="scientific">Pelagimonas phthalicica</name>
    <dbReference type="NCBI Taxonomy" id="1037362"/>
    <lineage>
        <taxon>Bacteria</taxon>
        <taxon>Pseudomonadati</taxon>
        <taxon>Pseudomonadota</taxon>
        <taxon>Alphaproteobacteria</taxon>
        <taxon>Rhodobacterales</taxon>
        <taxon>Roseobacteraceae</taxon>
        <taxon>Pelagimonas</taxon>
    </lineage>
</organism>
<keyword evidence="1" id="KW-0472">Membrane</keyword>
<dbReference type="InterPro" id="IPR036691">
    <property type="entry name" value="Endo/exonu/phosph_ase_sf"/>
</dbReference>
<keyword evidence="3" id="KW-0378">Hydrolase</keyword>
<feature type="domain" description="Endonuclease/exonuclease/phosphatase" evidence="2">
    <location>
        <begin position="91"/>
        <end position="282"/>
    </location>
</feature>
<keyword evidence="3" id="KW-0540">Nuclease</keyword>
<dbReference type="SUPFAM" id="SSF56219">
    <property type="entry name" value="DNase I-like"/>
    <property type="match status" value="1"/>
</dbReference>
<dbReference type="Proteomes" id="UP000225972">
    <property type="component" value="Unassembled WGS sequence"/>
</dbReference>
<protein>
    <submittedName>
        <fullName evidence="3">Endonuclease/Exonuclease/phosphatase family protein</fullName>
    </submittedName>
</protein>
<evidence type="ECO:0000313" key="3">
    <source>
        <dbReference type="EMBL" id="SMX28691.1"/>
    </source>
</evidence>
<gene>
    <name evidence="3" type="ORF">TRP8649_02817</name>
</gene>
<evidence type="ECO:0000259" key="2">
    <source>
        <dbReference type="Pfam" id="PF03372"/>
    </source>
</evidence>
<keyword evidence="1" id="KW-1133">Transmembrane helix</keyword>
<keyword evidence="3" id="KW-0255">Endonuclease</keyword>
<keyword evidence="4" id="KW-1185">Reference proteome</keyword>
<dbReference type="GO" id="GO:0004519">
    <property type="term" value="F:endonuclease activity"/>
    <property type="evidence" value="ECO:0007669"/>
    <property type="project" value="UniProtKB-KW"/>
</dbReference>
<keyword evidence="1" id="KW-0812">Transmembrane</keyword>
<keyword evidence="3" id="KW-0269">Exonuclease</keyword>
<evidence type="ECO:0000256" key="1">
    <source>
        <dbReference type="SAM" id="Phobius"/>
    </source>
</evidence>
<dbReference type="Pfam" id="PF03372">
    <property type="entry name" value="Exo_endo_phos"/>
    <property type="match status" value="1"/>
</dbReference>
<dbReference type="EMBL" id="FXXP01000002">
    <property type="protein sequence ID" value="SMX28691.1"/>
    <property type="molecule type" value="Genomic_DNA"/>
</dbReference>
<sequence>MTVLVKAVAILIGGGLLAGYLGFLHPAGDSFAVFRLELALLFALAVIWTAWPRLLRWPLASLAMGIVLFHVVKGAGPDVASDYDVTLYQQNMLFNRADGGAGLLDNIARVQPDIITLQEVSQRNRAVLDELRADYPFQHLCPVGPLLGEAVLSRFPVVAGTEFCSLRDGLAGFQVTSPRGPFWVVSVHLNWPWPKGQAQQVDALLPDLQRLDGAAILAGDFNAVAWSHTLARMSQASGAKRVGPWFKSFDLPLGLPIGIDHVLSTAPNAQHAFTIEKNGSDHHGVVARLSIAAGG</sequence>
<name>A0A238JDA6_9RHOB</name>
<reference evidence="4" key="1">
    <citation type="submission" date="2017-05" db="EMBL/GenBank/DDBJ databases">
        <authorList>
            <person name="Rodrigo-Torres L."/>
            <person name="Arahal R. D."/>
            <person name="Lucena T."/>
        </authorList>
    </citation>
    <scope>NUCLEOTIDE SEQUENCE [LARGE SCALE GENOMIC DNA]</scope>
    <source>
        <strain evidence="4">CECT 8649</strain>
    </source>
</reference>
<feature type="transmembrane region" description="Helical" evidence="1">
    <location>
        <begin position="31"/>
        <end position="51"/>
    </location>
</feature>
<dbReference type="AlphaFoldDB" id="A0A238JDA6"/>